<sequence length="162" mass="16803">MGGRSTAMHMLLLYSVLALSAHAEVAGRDETVLRRGIERFLQEAFQPGQFLGGGSGGSSPPPGPPQSVTLIPRDSSLAKAVLTGQGPGRRLMSYAAMRPLYTSAFGDAAALGDGEQGIAVRERPYSRGLLQRLSGGVSAEGGAGLDAGQEPGAYLLALHTRR</sequence>
<evidence type="ECO:0000313" key="4">
    <source>
        <dbReference type="Proteomes" id="UP001497392"/>
    </source>
</evidence>
<organism evidence="3 4">
    <name type="scientific">Coccomyxa viridis</name>
    <dbReference type="NCBI Taxonomy" id="1274662"/>
    <lineage>
        <taxon>Eukaryota</taxon>
        <taxon>Viridiplantae</taxon>
        <taxon>Chlorophyta</taxon>
        <taxon>core chlorophytes</taxon>
        <taxon>Trebouxiophyceae</taxon>
        <taxon>Trebouxiophyceae incertae sedis</taxon>
        <taxon>Coccomyxaceae</taxon>
        <taxon>Coccomyxa</taxon>
    </lineage>
</organism>
<name>A0ABP1FKY6_9CHLO</name>
<dbReference type="Proteomes" id="UP001497392">
    <property type="component" value="Unassembled WGS sequence"/>
</dbReference>
<proteinExistence type="predicted"/>
<reference evidence="3 4" key="1">
    <citation type="submission" date="2024-06" db="EMBL/GenBank/DDBJ databases">
        <authorList>
            <person name="Kraege A."/>
            <person name="Thomma B."/>
        </authorList>
    </citation>
    <scope>NUCLEOTIDE SEQUENCE [LARGE SCALE GENOMIC DNA]</scope>
</reference>
<evidence type="ECO:0000256" key="1">
    <source>
        <dbReference type="SAM" id="MobiDB-lite"/>
    </source>
</evidence>
<evidence type="ECO:0000313" key="3">
    <source>
        <dbReference type="EMBL" id="CAL5220621.1"/>
    </source>
</evidence>
<keyword evidence="2" id="KW-0732">Signal</keyword>
<keyword evidence="4" id="KW-1185">Reference proteome</keyword>
<feature type="region of interest" description="Disordered" evidence="1">
    <location>
        <begin position="50"/>
        <end position="74"/>
    </location>
</feature>
<evidence type="ECO:0000256" key="2">
    <source>
        <dbReference type="SAM" id="SignalP"/>
    </source>
</evidence>
<gene>
    <name evidence="3" type="primary">g2663</name>
    <name evidence="3" type="ORF">VP750_LOCUS2280</name>
</gene>
<feature type="signal peptide" evidence="2">
    <location>
        <begin position="1"/>
        <end position="23"/>
    </location>
</feature>
<dbReference type="EMBL" id="CAXHTA020000004">
    <property type="protein sequence ID" value="CAL5220621.1"/>
    <property type="molecule type" value="Genomic_DNA"/>
</dbReference>
<protein>
    <submittedName>
        <fullName evidence="3">G2663 protein</fullName>
    </submittedName>
</protein>
<comment type="caution">
    <text evidence="3">The sequence shown here is derived from an EMBL/GenBank/DDBJ whole genome shotgun (WGS) entry which is preliminary data.</text>
</comment>
<accession>A0ABP1FKY6</accession>
<feature type="chain" id="PRO_5045784421" evidence="2">
    <location>
        <begin position="24"/>
        <end position="162"/>
    </location>
</feature>